<keyword evidence="2" id="KW-0963">Cytoplasm</keyword>
<feature type="repeat" description="Pumilio" evidence="7">
    <location>
        <begin position="1330"/>
        <end position="1371"/>
    </location>
</feature>
<keyword evidence="5" id="KW-0694">RNA-binding</keyword>
<feature type="region of interest" description="Disordered" evidence="8">
    <location>
        <begin position="628"/>
        <end position="649"/>
    </location>
</feature>
<dbReference type="GO" id="GO:0003729">
    <property type="term" value="F:mRNA binding"/>
    <property type="evidence" value="ECO:0007669"/>
    <property type="project" value="TreeGrafter"/>
</dbReference>
<evidence type="ECO:0000256" key="3">
    <source>
        <dbReference type="ARBA" id="ARBA00022737"/>
    </source>
</evidence>
<feature type="repeat" description="Pumilio" evidence="7">
    <location>
        <begin position="1258"/>
        <end position="1293"/>
    </location>
</feature>
<dbReference type="PANTHER" id="PTHR12537">
    <property type="entry name" value="RNA BINDING PROTEIN PUMILIO-RELATED"/>
    <property type="match status" value="1"/>
</dbReference>
<evidence type="ECO:0000256" key="6">
    <source>
        <dbReference type="ARBA" id="ARBA00055193"/>
    </source>
</evidence>
<evidence type="ECO:0000259" key="9">
    <source>
        <dbReference type="PROSITE" id="PS50303"/>
    </source>
</evidence>
<dbReference type="SMART" id="SM00025">
    <property type="entry name" value="Pumilio"/>
    <property type="match status" value="8"/>
</dbReference>
<feature type="compositionally biased region" description="Acidic residues" evidence="8">
    <location>
        <begin position="97"/>
        <end position="112"/>
    </location>
</feature>
<dbReference type="InterPro" id="IPR033133">
    <property type="entry name" value="PUM-HD"/>
</dbReference>
<evidence type="ECO:0000256" key="8">
    <source>
        <dbReference type="SAM" id="MobiDB-lite"/>
    </source>
</evidence>
<feature type="region of interest" description="Disordered" evidence="8">
    <location>
        <begin position="12"/>
        <end position="68"/>
    </location>
</feature>
<dbReference type="PANTHER" id="PTHR12537:SF121">
    <property type="entry name" value="PUMILIO HOMOLOG 5"/>
    <property type="match status" value="1"/>
</dbReference>
<dbReference type="InterPro" id="IPR001313">
    <property type="entry name" value="Pumilio_RNA-bd_rpt"/>
</dbReference>
<feature type="repeat" description="Pumilio" evidence="7">
    <location>
        <begin position="1221"/>
        <end position="1257"/>
    </location>
</feature>
<evidence type="ECO:0000256" key="5">
    <source>
        <dbReference type="ARBA" id="ARBA00022884"/>
    </source>
</evidence>
<evidence type="ECO:0000256" key="4">
    <source>
        <dbReference type="ARBA" id="ARBA00022845"/>
    </source>
</evidence>
<comment type="subcellular location">
    <subcellularLocation>
        <location evidence="1">Cytoplasm</location>
    </subcellularLocation>
</comment>
<reference evidence="10" key="1">
    <citation type="submission" date="2023-03" db="EMBL/GenBank/DDBJ databases">
        <authorList>
            <person name="Julca I."/>
        </authorList>
    </citation>
    <scope>NUCLEOTIDE SEQUENCE</scope>
</reference>
<feature type="repeat" description="Pumilio" evidence="7">
    <location>
        <begin position="1294"/>
        <end position="1329"/>
    </location>
</feature>
<dbReference type="SUPFAM" id="SSF48371">
    <property type="entry name" value="ARM repeat"/>
    <property type="match status" value="1"/>
</dbReference>
<dbReference type="GO" id="GO:0005737">
    <property type="term" value="C:cytoplasm"/>
    <property type="evidence" value="ECO:0007669"/>
    <property type="project" value="UniProtKB-SubCell"/>
</dbReference>
<dbReference type="InterPro" id="IPR011989">
    <property type="entry name" value="ARM-like"/>
</dbReference>
<evidence type="ECO:0000256" key="2">
    <source>
        <dbReference type="ARBA" id="ARBA00022490"/>
    </source>
</evidence>
<feature type="repeat" description="Pumilio" evidence="7">
    <location>
        <begin position="1077"/>
        <end position="1112"/>
    </location>
</feature>
<sequence>MDFLRLKKFVRAAHKPSSVDDPPNSDEERCNNPAVGLQLPPKGQKAEPLDNNAVGVDATTPADAEDDDDDFITNEVKRRLKELKRNSFMALIPEEGAPGDDDELDEVEDEGETTSTEWRDVEAEGHHFWSGFDAFYDSYRDLMLFFDRVMAQQLSEIGEEGSHAPSMPLERSASKKLSAPFRCLSLKKVKEPVDETEFLKQPGTDPYQELETAYVAQLCLTWDALHCQYTQLRQKISYALESSTAYNHSAQQFQQFQVILQRFIENEPFEQGFRPEIYARAKNSLPKLLQVPKVQGNDNRTIEEEEESNLLMLAPELITIMESSILTFYQFVKMDKKRSGGVRNIFVTQSQMATPLQQVQASFEKKALKLKELRKKTRRWKKNAWPTVREDEDLLLATIDVKGGVLYQSSDCMATESPVRIVENTGARKWVSSSDAASFTQPLDHLAADELGLLLGGHNLQGDRKNMVPNRSGSAPPSMEGSYVAAFGNLIYQQQRPSWDSTALQHYHSGDQMHLNPSSSSGHSSSSFNLNPQLIRPNVSRDSLHQVRQIGAPGGSWNMTSSGSNADRTMILARSSLSTHPEEPEDDSSTLLTSDDWAESSASVVPEQSLLSSSGRHKSLVDLIQEDFPRTPSPVYNQSRSLGHNTADEPIESENQALTLDDLSLEVSKSPESKRSTDSSVQVEDSQKLKASDEASYPNKHGGSSSPQSNKDISKEKYDKEISKEKYEETKRHTQDKFPEKNTVQQQYLTFTQRPHYQLHGSHDQVTNPPLSDMHSGISKVPQNSLKFSSEGQATLQAPGFTPPLYATATAAAYMASGNQFYSNFSPSTFYAPHYSMAGYTTFSSSFVPSFVAGYPSQTSVSMHFDASSGQSYGEQIAGVSAVENSQQVSDLQHYNKFYGHQGLMVQPSLSDPFHLQYFHPPMEDAYGHPAHYARLSPMNVVGGQFDSYSPQKDPNFVAYVGDRKFQPSPSDGSPSILSPRKVVTPGNNFYGTPAGLSFLSQYPGSPIGSAVLPGSPVGGGDLAGRRNELRQASVRNPGVYSGWQGQRGRDGFSDPKKQSLLDELKPSNAQKIDLSDLAGRVVEFSIDQHGSRFIQQKLENCTAEEKASVFKEVLPHAPKLMTDVFGNYVIQKFFEHGNPDQRKELAAQLSGQMLTLSLQMYGCRVIQKALEVVDLDQKTELVYELDGHVMRCVRDQNGNHVIQKCIECVPTEKIGFVISAFQGQVATLSTHPYGCRVIQRVLEHCSDDPQSQCVVDEILESAYVLAQDQYGNYVTQHVLERGKPFERSQIISKLMGNIILLSQHKYASNVIEKCLEYGGATDRENLIDEILAQPEESDNLLTMMKDQFANYVVQKILEISNDRQREILLNRIRVHLHALKKYTYGKHIVARFEQLSGEEGESTEP</sequence>
<feature type="region of interest" description="Disordered" evidence="8">
    <location>
        <begin position="759"/>
        <end position="782"/>
    </location>
</feature>
<dbReference type="PROSITE" id="PS50302">
    <property type="entry name" value="PUM"/>
    <property type="match status" value="7"/>
</dbReference>
<dbReference type="Pfam" id="PF07891">
    <property type="entry name" value="DUF1666"/>
    <property type="match status" value="1"/>
</dbReference>
<evidence type="ECO:0000256" key="1">
    <source>
        <dbReference type="ARBA" id="ARBA00004496"/>
    </source>
</evidence>
<feature type="region of interest" description="Disordered" evidence="8">
    <location>
        <begin position="93"/>
        <end position="116"/>
    </location>
</feature>
<dbReference type="CDD" id="cd07920">
    <property type="entry name" value="Pumilio"/>
    <property type="match status" value="1"/>
</dbReference>
<dbReference type="Proteomes" id="UP001161247">
    <property type="component" value="Chromosome 7"/>
</dbReference>
<feature type="repeat" description="Pumilio" evidence="7">
    <location>
        <begin position="1149"/>
        <end position="1185"/>
    </location>
</feature>
<dbReference type="PROSITE" id="PS50303">
    <property type="entry name" value="PUM_HD"/>
    <property type="match status" value="1"/>
</dbReference>
<keyword evidence="11" id="KW-1185">Reference proteome</keyword>
<organism evidence="10 11">
    <name type="scientific">Oldenlandia corymbosa var. corymbosa</name>
    <dbReference type="NCBI Taxonomy" id="529605"/>
    <lineage>
        <taxon>Eukaryota</taxon>
        <taxon>Viridiplantae</taxon>
        <taxon>Streptophyta</taxon>
        <taxon>Embryophyta</taxon>
        <taxon>Tracheophyta</taxon>
        <taxon>Spermatophyta</taxon>
        <taxon>Magnoliopsida</taxon>
        <taxon>eudicotyledons</taxon>
        <taxon>Gunneridae</taxon>
        <taxon>Pentapetalae</taxon>
        <taxon>asterids</taxon>
        <taxon>lamiids</taxon>
        <taxon>Gentianales</taxon>
        <taxon>Rubiaceae</taxon>
        <taxon>Rubioideae</taxon>
        <taxon>Spermacoceae</taxon>
        <taxon>Hedyotis-Oldenlandia complex</taxon>
        <taxon>Oldenlandia</taxon>
    </lineage>
</organism>
<evidence type="ECO:0000313" key="10">
    <source>
        <dbReference type="EMBL" id="CAI9114579.1"/>
    </source>
</evidence>
<feature type="repeat" description="Pumilio" evidence="7">
    <location>
        <begin position="1113"/>
        <end position="1148"/>
    </location>
</feature>
<feature type="region of interest" description="Disordered" evidence="8">
    <location>
        <begin position="666"/>
        <end position="719"/>
    </location>
</feature>
<feature type="region of interest" description="Disordered" evidence="8">
    <location>
        <begin position="510"/>
        <end position="534"/>
    </location>
</feature>
<dbReference type="FunFam" id="1.25.10.10:FF:000004">
    <property type="entry name" value="Pumilio homolog 1 isoform 2"/>
    <property type="match status" value="1"/>
</dbReference>
<feature type="compositionally biased region" description="Polar residues" evidence="8">
    <location>
        <begin position="634"/>
        <end position="644"/>
    </location>
</feature>
<dbReference type="Gene3D" id="1.25.10.10">
    <property type="entry name" value="Leucine-rich Repeat Variant"/>
    <property type="match status" value="1"/>
</dbReference>
<proteinExistence type="predicted"/>
<evidence type="ECO:0000313" key="11">
    <source>
        <dbReference type="Proteomes" id="UP001161247"/>
    </source>
</evidence>
<dbReference type="InterPro" id="IPR033712">
    <property type="entry name" value="Pumilio_RNA-bd"/>
</dbReference>
<dbReference type="Pfam" id="PF00806">
    <property type="entry name" value="PUF"/>
    <property type="match status" value="8"/>
</dbReference>
<comment type="function">
    <text evidence="6">Sequence-specific RNA-binding protein that regulates translation and mRNA stability by binding the 3'-UTR of target mRNAs. Binds the APUM-binding elements (APBEs) in the 3'-UTR mRNA sequence of CLV1, PNH, WUS and FAS2.</text>
</comment>
<dbReference type="InterPro" id="IPR012870">
    <property type="entry name" value="DUF1666"/>
</dbReference>
<gene>
    <name evidence="10" type="ORF">OLC1_LOCUS21287</name>
</gene>
<feature type="compositionally biased region" description="Low complexity" evidence="8">
    <location>
        <begin position="518"/>
        <end position="527"/>
    </location>
</feature>
<feature type="compositionally biased region" description="Polar residues" evidence="8">
    <location>
        <begin position="702"/>
        <end position="711"/>
    </location>
</feature>
<dbReference type="InterPro" id="IPR016024">
    <property type="entry name" value="ARM-type_fold"/>
</dbReference>
<dbReference type="EMBL" id="OX459124">
    <property type="protein sequence ID" value="CAI9114579.1"/>
    <property type="molecule type" value="Genomic_DNA"/>
</dbReference>
<accession>A0AAV1E304</accession>
<feature type="domain" description="PUM-HD" evidence="9">
    <location>
        <begin position="1057"/>
        <end position="1397"/>
    </location>
</feature>
<keyword evidence="3" id="KW-0677">Repeat</keyword>
<keyword evidence="4" id="KW-0810">Translation regulation</keyword>
<protein>
    <submittedName>
        <fullName evidence="10">OLC1v1015334C1</fullName>
    </submittedName>
</protein>
<dbReference type="GO" id="GO:0006417">
    <property type="term" value="P:regulation of translation"/>
    <property type="evidence" value="ECO:0007669"/>
    <property type="project" value="UniProtKB-KW"/>
</dbReference>
<name>A0AAV1E304_OLDCO</name>
<evidence type="ECO:0000256" key="7">
    <source>
        <dbReference type="PROSITE-ProRule" id="PRU00317"/>
    </source>
</evidence>